<comment type="similarity">
    <text evidence="3">Belongs to the acetolactate synthase small subunit family.</text>
</comment>
<dbReference type="Proteomes" id="UP000287352">
    <property type="component" value="Unassembled WGS sequence"/>
</dbReference>
<dbReference type="PANTHER" id="PTHR30239">
    <property type="entry name" value="ACETOLACTATE SYNTHASE SMALL SUBUNIT"/>
    <property type="match status" value="1"/>
</dbReference>
<dbReference type="InterPro" id="IPR002912">
    <property type="entry name" value="ACT_dom"/>
</dbReference>
<evidence type="ECO:0000313" key="5">
    <source>
        <dbReference type="EMBL" id="GCE13208.1"/>
    </source>
</evidence>
<comment type="pathway">
    <text evidence="3">Amino-acid biosynthesis; L-valine biosynthesis; L-valine from pyruvate: step 1/4.</text>
</comment>
<evidence type="ECO:0000256" key="3">
    <source>
        <dbReference type="RuleBase" id="RU368092"/>
    </source>
</evidence>
<dbReference type="EMBL" id="BIFR01000001">
    <property type="protein sequence ID" value="GCE13208.1"/>
    <property type="molecule type" value="Genomic_DNA"/>
</dbReference>
<keyword evidence="3" id="KW-0028">Amino-acid biosynthesis</keyword>
<dbReference type="SUPFAM" id="SSF55021">
    <property type="entry name" value="ACT-like"/>
    <property type="match status" value="2"/>
</dbReference>
<dbReference type="GO" id="GO:0009099">
    <property type="term" value="P:L-valine biosynthetic process"/>
    <property type="evidence" value="ECO:0007669"/>
    <property type="project" value="UniProtKB-UniRule"/>
</dbReference>
<comment type="pathway">
    <text evidence="3">Amino-acid biosynthesis; L-isoleucine biosynthesis; L-isoleucine from 2-oxobutanoate: step 1/4.</text>
</comment>
<keyword evidence="6" id="KW-1185">Reference proteome</keyword>
<name>A0A402A223_9CHLR</name>
<proteinExistence type="inferred from homology"/>
<dbReference type="RefSeq" id="WP_161975523.1">
    <property type="nucleotide sequence ID" value="NZ_BIFR01000001.1"/>
</dbReference>
<comment type="caution">
    <text evidence="5">The sequence shown here is derived from an EMBL/GenBank/DDBJ whole genome shotgun (WGS) entry which is preliminary data.</text>
</comment>
<dbReference type="GO" id="GO:0005829">
    <property type="term" value="C:cytosol"/>
    <property type="evidence" value="ECO:0007669"/>
    <property type="project" value="TreeGrafter"/>
</dbReference>
<evidence type="ECO:0000259" key="4">
    <source>
        <dbReference type="PROSITE" id="PS51671"/>
    </source>
</evidence>
<comment type="function">
    <text evidence="3">Catalyzes the conversion of 2 pyruvate molecules into acetolactate in the first common step of the biosynthetic pathway of the branched-amino acids such as leucine, isoleucine, and valine.</text>
</comment>
<dbReference type="UniPathway" id="UPA00047">
    <property type="reaction ID" value="UER00055"/>
</dbReference>
<dbReference type="UniPathway" id="UPA00049">
    <property type="reaction ID" value="UER00059"/>
</dbReference>
<dbReference type="InterPro" id="IPR027271">
    <property type="entry name" value="Acetolactate_synth/TF_NikR_C"/>
</dbReference>
<dbReference type="GO" id="GO:0009097">
    <property type="term" value="P:isoleucine biosynthetic process"/>
    <property type="evidence" value="ECO:0007669"/>
    <property type="project" value="UniProtKB-UniRule"/>
</dbReference>
<dbReference type="PROSITE" id="PS51671">
    <property type="entry name" value="ACT"/>
    <property type="match status" value="1"/>
</dbReference>
<dbReference type="Gene3D" id="3.30.70.1150">
    <property type="entry name" value="ACT-like. Chain A, domain 2"/>
    <property type="match status" value="1"/>
</dbReference>
<feature type="domain" description="ACT" evidence="4">
    <location>
        <begin position="25"/>
        <end position="99"/>
    </location>
</feature>
<organism evidence="5 6">
    <name type="scientific">Tengunoibacter tsumagoiensis</name>
    <dbReference type="NCBI Taxonomy" id="2014871"/>
    <lineage>
        <taxon>Bacteria</taxon>
        <taxon>Bacillati</taxon>
        <taxon>Chloroflexota</taxon>
        <taxon>Ktedonobacteria</taxon>
        <taxon>Ktedonobacterales</taxon>
        <taxon>Dictyobacteraceae</taxon>
        <taxon>Tengunoibacter</taxon>
    </lineage>
</organism>
<dbReference type="GO" id="GO:0003984">
    <property type="term" value="F:acetolactate synthase activity"/>
    <property type="evidence" value="ECO:0007669"/>
    <property type="project" value="UniProtKB-UniRule"/>
</dbReference>
<evidence type="ECO:0000256" key="2">
    <source>
        <dbReference type="ARBA" id="ARBA00048670"/>
    </source>
</evidence>
<comment type="subunit">
    <text evidence="1 3">Dimer of large and small chains.</text>
</comment>
<dbReference type="InterPro" id="IPR045865">
    <property type="entry name" value="ACT-like_dom_sf"/>
</dbReference>
<dbReference type="NCBIfam" id="TIGR00119">
    <property type="entry name" value="acolac_sm"/>
    <property type="match status" value="1"/>
</dbReference>
<dbReference type="AlphaFoldDB" id="A0A402A223"/>
<dbReference type="PANTHER" id="PTHR30239:SF0">
    <property type="entry name" value="ACETOLACTATE SYNTHASE SMALL SUBUNIT 1, CHLOROPLASTIC"/>
    <property type="match status" value="1"/>
</dbReference>
<evidence type="ECO:0000256" key="1">
    <source>
        <dbReference type="ARBA" id="ARBA00011744"/>
    </source>
</evidence>
<dbReference type="InterPro" id="IPR019455">
    <property type="entry name" value="Acetolactate_synth_ssu_C"/>
</dbReference>
<comment type="catalytic activity">
    <reaction evidence="2 3">
        <text>2 pyruvate + H(+) = (2S)-2-acetolactate + CO2</text>
        <dbReference type="Rhea" id="RHEA:25249"/>
        <dbReference type="ChEBI" id="CHEBI:15361"/>
        <dbReference type="ChEBI" id="CHEBI:15378"/>
        <dbReference type="ChEBI" id="CHEBI:16526"/>
        <dbReference type="ChEBI" id="CHEBI:58476"/>
        <dbReference type="EC" id="2.2.1.6"/>
    </reaction>
</comment>
<dbReference type="Pfam" id="PF13710">
    <property type="entry name" value="ACT_5"/>
    <property type="match status" value="1"/>
</dbReference>
<keyword evidence="3" id="KW-0808">Transferase</keyword>
<dbReference type="EC" id="2.2.1.6" evidence="3"/>
<gene>
    <name evidence="5" type="primary">ilvH</name>
    <name evidence="5" type="ORF">KTT_30670</name>
</gene>
<keyword evidence="3" id="KW-0100">Branched-chain amino acid biosynthesis</keyword>
<sequence>MANGISTTIRTGQSTLSQGAEQVHTLIITLQERPGSVDRVVGLLRRRRASPRSLILTQTGLPEQVCITAQVRDSEVAIDQLTEQLRKLVDVYQVQNLTAAEIIAQELVLIKINVPAERAVQAQQSGAQIIASTAQTTTISYTGTHEQVDAFIASCEESGIHEIARSGSVALSRE</sequence>
<dbReference type="InterPro" id="IPR004789">
    <property type="entry name" value="Acetalactate_synth_ssu"/>
</dbReference>
<accession>A0A402A223</accession>
<dbReference type="Pfam" id="PF10369">
    <property type="entry name" value="ALS_ss_C"/>
    <property type="match status" value="1"/>
</dbReference>
<dbReference type="Gene3D" id="3.30.70.260">
    <property type="match status" value="1"/>
</dbReference>
<protein>
    <recommendedName>
        <fullName evidence="3">Acetolactate synthase small subunit</fullName>
        <shortName evidence="3">AHAS</shortName>
        <shortName evidence="3">ALS</shortName>
        <ecNumber evidence="3">2.2.1.6</ecNumber>
    </recommendedName>
    <alternativeName>
        <fullName evidence="3">Acetohydroxy-acid synthase small subunit</fullName>
    </alternativeName>
</protein>
<reference evidence="6" key="1">
    <citation type="submission" date="2018-12" db="EMBL/GenBank/DDBJ databases">
        <title>Tengunoibacter tsumagoiensis gen. nov., sp. nov., Dictyobacter kobayashii sp. nov., D. alpinus sp. nov., and D. joshuensis sp. nov. and description of Dictyobacteraceae fam. nov. within the order Ktedonobacterales isolated from Tengu-no-mugimeshi.</title>
        <authorList>
            <person name="Wang C.M."/>
            <person name="Zheng Y."/>
            <person name="Sakai Y."/>
            <person name="Toyoda A."/>
            <person name="Minakuchi Y."/>
            <person name="Abe K."/>
            <person name="Yokota A."/>
            <person name="Yabe S."/>
        </authorList>
    </citation>
    <scope>NUCLEOTIDE SEQUENCE [LARGE SCALE GENOMIC DNA]</scope>
    <source>
        <strain evidence="6">Uno3</strain>
    </source>
</reference>
<evidence type="ECO:0000313" key="6">
    <source>
        <dbReference type="Proteomes" id="UP000287352"/>
    </source>
</evidence>
<dbReference type="GO" id="GO:1990610">
    <property type="term" value="F:acetolactate synthase regulator activity"/>
    <property type="evidence" value="ECO:0007669"/>
    <property type="project" value="UniProtKB-UniRule"/>
</dbReference>